<evidence type="ECO:0000256" key="6">
    <source>
        <dbReference type="ARBA" id="ARBA00022628"/>
    </source>
</evidence>
<comment type="similarity">
    <text evidence="4">Belongs to the methylmalonyl-CoA mutase family.</text>
</comment>
<dbReference type="Gene3D" id="3.20.20.240">
    <property type="entry name" value="Methylmalonyl-CoA mutase"/>
    <property type="match status" value="1"/>
</dbReference>
<keyword evidence="8" id="KW-0170">Cobalt</keyword>
<dbReference type="PROSITE" id="PS00544">
    <property type="entry name" value="METMALONYL_COA_MUTASE"/>
    <property type="match status" value="1"/>
</dbReference>
<dbReference type="InterPro" id="IPR058549">
    <property type="entry name" value="MeMalonylCoA_mutase_a/b_site"/>
</dbReference>
<proteinExistence type="inferred from homology"/>
<dbReference type="InterPro" id="IPR004608">
    <property type="entry name" value="MMCoA_mutase_b"/>
</dbReference>
<dbReference type="GO" id="GO:0031419">
    <property type="term" value="F:cobalamin binding"/>
    <property type="evidence" value="ECO:0007669"/>
    <property type="project" value="UniProtKB-KW"/>
</dbReference>
<feature type="domain" description="Methylmalonyl-CoA mutase alpha/beta chain catalytic" evidence="10">
    <location>
        <begin position="40"/>
        <end position="110"/>
    </location>
</feature>
<feature type="domain" description="Methylmalonyl-CoA mutase alpha/beta chain catalytic" evidence="10">
    <location>
        <begin position="122"/>
        <end position="445"/>
    </location>
</feature>
<keyword evidence="6" id="KW-0846">Cobalamin</keyword>
<dbReference type="RefSeq" id="WP_005854124.1">
    <property type="nucleotide sequence ID" value="NZ_BQOC01000001.1"/>
</dbReference>
<evidence type="ECO:0000256" key="8">
    <source>
        <dbReference type="ARBA" id="ARBA00023285"/>
    </source>
</evidence>
<dbReference type="AlphaFoldDB" id="A0A9Q4MMY9"/>
<comment type="cofactor">
    <cofactor evidence="2">
        <name>adenosylcob(III)alamin</name>
        <dbReference type="ChEBI" id="CHEBI:18408"/>
    </cofactor>
</comment>
<evidence type="ECO:0000256" key="1">
    <source>
        <dbReference type="ARBA" id="ARBA00000290"/>
    </source>
</evidence>
<dbReference type="Gene3D" id="3.40.50.280">
    <property type="entry name" value="Cobalamin-binding domain"/>
    <property type="match status" value="1"/>
</dbReference>
<gene>
    <name evidence="11" type="primary">mutA</name>
    <name evidence="11" type="ORF">GKD70_03810</name>
</gene>
<dbReference type="PANTHER" id="PTHR48101">
    <property type="entry name" value="METHYLMALONYL-COA MUTASE, MITOCHONDRIAL-RELATED"/>
    <property type="match status" value="1"/>
</dbReference>
<protein>
    <recommendedName>
        <fullName evidence="9">Methylmalonyl-CoA mutase small subunit</fullName>
        <ecNumber evidence="9">5.4.99.2</ecNumber>
    </recommendedName>
</protein>
<dbReference type="EMBL" id="WKMO01000002">
    <property type="protein sequence ID" value="MSB72426.1"/>
    <property type="molecule type" value="Genomic_DNA"/>
</dbReference>
<sequence length="619" mass="67451">MAELKEKLFSEFAPVSTEEWMAKITADLKGVPFEKKLVWKTGEGFNVNPFYRAEDIEGLKTTESLPGEFPYVRGTKKDNDWKVRQNIEVCCFKGANEKALDLLTKGVTSLGFIIKGDEVNEENITTLLEGICPASVELNFNICNCKAEKLIGILADYFKGKGVDAEKCYGSVNYDAFKKPLVKGKENSEWVEGAAAVLKAGQALPNYRVLAVNAFLFNNAGAYISQELGYALAWGNELMAKLTEAGFTADEVAKKIKFNFGISSNYFMEIAKFRAARWLWAEIVAAYKPACECACKMVAHAQTSEWNMTVYDAHVNLLRSQTEAMSAALAGVDSITVRPFDKIYQTPDDFSERIARNQQLLLKEECHLDKVVDPSAGSYYVEVLTNSLADVAWKLFLEVEEKGGFSVAVNAGEIQNAVNASNVARKKAVATRREILLGSNQYPNFTEVAADKIQEKGSCCCGGGHCGEATIPALDFSRGASEFEALRMATEKSGKTPKVFMLTIGNLAMRLARSQFSANFFACAGYKIIDNLGFDTVEAGVEAAVKAGAEIVVLCSSDDEYAEFAPAAYKALAGRAEFVVAGAPACADDLKAQGIDQFVNVKSNVLETLKAFNAKLGIA</sequence>
<evidence type="ECO:0000256" key="3">
    <source>
        <dbReference type="ARBA" id="ARBA00005146"/>
    </source>
</evidence>
<evidence type="ECO:0000313" key="12">
    <source>
        <dbReference type="Proteomes" id="UP000441609"/>
    </source>
</evidence>
<dbReference type="Pfam" id="PF01642">
    <property type="entry name" value="MM_CoA_mutase"/>
    <property type="match status" value="2"/>
</dbReference>
<evidence type="ECO:0000313" key="11">
    <source>
        <dbReference type="EMBL" id="MSB72426.1"/>
    </source>
</evidence>
<dbReference type="InterPro" id="IPR016176">
    <property type="entry name" value="Cbl-dep_enz_cat"/>
</dbReference>
<reference evidence="11 12" key="1">
    <citation type="journal article" date="2019" name="Nat. Med.">
        <title>A library of human gut bacterial isolates paired with longitudinal multiomics data enables mechanistic microbiome research.</title>
        <authorList>
            <person name="Poyet M."/>
            <person name="Groussin M."/>
            <person name="Gibbons S.M."/>
            <person name="Avila-Pacheco J."/>
            <person name="Jiang X."/>
            <person name="Kearney S.M."/>
            <person name="Perrotta A.R."/>
            <person name="Berdy B."/>
            <person name="Zhao S."/>
            <person name="Lieberman T.D."/>
            <person name="Swanson P.K."/>
            <person name="Smith M."/>
            <person name="Roesemann S."/>
            <person name="Alexander J.E."/>
            <person name="Rich S.A."/>
            <person name="Livny J."/>
            <person name="Vlamakis H."/>
            <person name="Clish C."/>
            <person name="Bullock K."/>
            <person name="Deik A."/>
            <person name="Scott J."/>
            <person name="Pierce K.A."/>
            <person name="Xavier R.J."/>
            <person name="Alm E.J."/>
        </authorList>
    </citation>
    <scope>NUCLEOTIDE SEQUENCE [LARGE SCALE GENOMIC DNA]</scope>
    <source>
        <strain evidence="11 12">BIOML-A20</strain>
    </source>
</reference>
<name>A0A9Q4MMY9_PARDI</name>
<dbReference type="PANTHER" id="PTHR48101:SF1">
    <property type="entry name" value="METHYLMALONYL-COA MUTASE, LARGE SUBUNIT"/>
    <property type="match status" value="1"/>
</dbReference>
<dbReference type="NCBIfam" id="TIGR00642">
    <property type="entry name" value="mmCoA_mut_beta"/>
    <property type="match status" value="1"/>
</dbReference>
<accession>A0A9Q4MMY9</accession>
<evidence type="ECO:0000256" key="5">
    <source>
        <dbReference type="ARBA" id="ARBA00011870"/>
    </source>
</evidence>
<dbReference type="EC" id="5.4.99.2" evidence="9"/>
<evidence type="ECO:0000256" key="9">
    <source>
        <dbReference type="NCBIfam" id="TIGR00642"/>
    </source>
</evidence>
<dbReference type="OrthoDB" id="9762378at2"/>
<keyword evidence="7 11" id="KW-0413">Isomerase</keyword>
<dbReference type="CDD" id="cd03677">
    <property type="entry name" value="MM_CoA_mutase_beta"/>
    <property type="match status" value="1"/>
</dbReference>
<evidence type="ECO:0000256" key="7">
    <source>
        <dbReference type="ARBA" id="ARBA00023235"/>
    </source>
</evidence>
<comment type="subunit">
    <text evidence="5">Heterodimer of an alpha and a beta chain.</text>
</comment>
<organism evidence="11 12">
    <name type="scientific">Parabacteroides distasonis</name>
    <dbReference type="NCBI Taxonomy" id="823"/>
    <lineage>
        <taxon>Bacteria</taxon>
        <taxon>Pseudomonadati</taxon>
        <taxon>Bacteroidota</taxon>
        <taxon>Bacteroidia</taxon>
        <taxon>Bacteroidales</taxon>
        <taxon>Tannerellaceae</taxon>
        <taxon>Parabacteroides</taxon>
    </lineage>
</organism>
<dbReference type="SUPFAM" id="SSF51703">
    <property type="entry name" value="Cobalamin (vitamin B12)-dependent enzymes"/>
    <property type="match status" value="1"/>
</dbReference>
<dbReference type="SUPFAM" id="SSF52242">
    <property type="entry name" value="Cobalamin (vitamin B12)-binding domain"/>
    <property type="match status" value="1"/>
</dbReference>
<evidence type="ECO:0000259" key="10">
    <source>
        <dbReference type="Pfam" id="PF01642"/>
    </source>
</evidence>
<dbReference type="InterPro" id="IPR006099">
    <property type="entry name" value="MeMalonylCoA_mutase_a/b_cat"/>
</dbReference>
<comment type="catalytic activity">
    <reaction evidence="1">
        <text>(R)-methylmalonyl-CoA = succinyl-CoA</text>
        <dbReference type="Rhea" id="RHEA:22888"/>
        <dbReference type="ChEBI" id="CHEBI:57292"/>
        <dbReference type="ChEBI" id="CHEBI:57326"/>
        <dbReference type="EC" id="5.4.99.2"/>
    </reaction>
</comment>
<evidence type="ECO:0000256" key="4">
    <source>
        <dbReference type="ARBA" id="ARBA00008465"/>
    </source>
</evidence>
<comment type="pathway">
    <text evidence="3">Metabolic intermediate metabolism; propanoyl-CoA degradation; succinyl-CoA from propanoyl-CoA: step 3/3.</text>
</comment>
<dbReference type="GO" id="GO:0046872">
    <property type="term" value="F:metal ion binding"/>
    <property type="evidence" value="ECO:0007669"/>
    <property type="project" value="InterPro"/>
</dbReference>
<comment type="caution">
    <text evidence="11">The sequence shown here is derived from an EMBL/GenBank/DDBJ whole genome shotgun (WGS) entry which is preliminary data.</text>
</comment>
<evidence type="ECO:0000256" key="2">
    <source>
        <dbReference type="ARBA" id="ARBA00001922"/>
    </source>
</evidence>
<dbReference type="GO" id="GO:0019652">
    <property type="term" value="P:lactate fermentation to propionate and acetate"/>
    <property type="evidence" value="ECO:0007669"/>
    <property type="project" value="InterPro"/>
</dbReference>
<dbReference type="Proteomes" id="UP000441609">
    <property type="component" value="Unassembled WGS sequence"/>
</dbReference>
<dbReference type="GO" id="GO:0004494">
    <property type="term" value="F:methylmalonyl-CoA mutase activity"/>
    <property type="evidence" value="ECO:0007669"/>
    <property type="project" value="UniProtKB-UniRule"/>
</dbReference>
<dbReference type="InterPro" id="IPR036724">
    <property type="entry name" value="Cobalamin-bd_sf"/>
</dbReference>